<evidence type="ECO:0000259" key="2">
    <source>
        <dbReference type="PROSITE" id="PS51126"/>
    </source>
</evidence>
<reference evidence="4" key="1">
    <citation type="submission" date="2016-11" db="UniProtKB">
        <authorList>
            <consortium name="WormBaseParasite"/>
        </authorList>
    </citation>
    <scope>IDENTIFICATION</scope>
</reference>
<name>A0A1I7ZRR8_9BILA</name>
<accession>A0A1I7ZRR8</accession>
<dbReference type="CDD" id="cd15470">
    <property type="entry name" value="Myo5_CBD"/>
    <property type="match status" value="1"/>
</dbReference>
<dbReference type="Proteomes" id="UP000095287">
    <property type="component" value="Unplaced"/>
</dbReference>
<organism evidence="3 4">
    <name type="scientific">Steinernema glaseri</name>
    <dbReference type="NCBI Taxonomy" id="37863"/>
    <lineage>
        <taxon>Eukaryota</taxon>
        <taxon>Metazoa</taxon>
        <taxon>Ecdysozoa</taxon>
        <taxon>Nematoda</taxon>
        <taxon>Chromadorea</taxon>
        <taxon>Rhabditida</taxon>
        <taxon>Tylenchina</taxon>
        <taxon>Panagrolaimomorpha</taxon>
        <taxon>Strongyloidoidea</taxon>
        <taxon>Steinernematidae</taxon>
        <taxon>Steinernema</taxon>
    </lineage>
</organism>
<dbReference type="WBParaSite" id="L893_g29143.t1">
    <property type="protein sequence ID" value="L893_g29143.t1"/>
    <property type="gene ID" value="L893_g29143"/>
</dbReference>
<evidence type="ECO:0000313" key="3">
    <source>
        <dbReference type="Proteomes" id="UP000095287"/>
    </source>
</evidence>
<dbReference type="InterPro" id="IPR052072">
    <property type="entry name" value="Vascular_dev_regulator"/>
</dbReference>
<dbReference type="PANTHER" id="PTHR16027:SF6">
    <property type="entry name" value="DILUTE DOMAIN-CONTAINING PROTEIN"/>
    <property type="match status" value="1"/>
</dbReference>
<keyword evidence="3" id="KW-1185">Reference proteome</keyword>
<proteinExistence type="predicted"/>
<dbReference type="GO" id="GO:0051020">
    <property type="term" value="F:GTPase binding"/>
    <property type="evidence" value="ECO:0007669"/>
    <property type="project" value="TreeGrafter"/>
</dbReference>
<evidence type="ECO:0000313" key="4">
    <source>
        <dbReference type="WBParaSite" id="L893_g29143.t1"/>
    </source>
</evidence>
<protein>
    <submittedName>
        <fullName evidence="4">Dilute domain-containing protein</fullName>
    </submittedName>
</protein>
<feature type="coiled-coil region" evidence="1">
    <location>
        <begin position="77"/>
        <end position="104"/>
    </location>
</feature>
<dbReference type="Pfam" id="PF01843">
    <property type="entry name" value="DIL"/>
    <property type="match status" value="1"/>
</dbReference>
<feature type="domain" description="Dilute" evidence="2">
    <location>
        <begin position="194"/>
        <end position="468"/>
    </location>
</feature>
<dbReference type="SMART" id="SM01132">
    <property type="entry name" value="DIL"/>
    <property type="match status" value="1"/>
</dbReference>
<dbReference type="AlphaFoldDB" id="A0A1I7ZRR8"/>
<evidence type="ECO:0000256" key="1">
    <source>
        <dbReference type="SAM" id="Coils"/>
    </source>
</evidence>
<sequence>MSLTFDDSFALGLDGDAEVIPSGFVLDVNQNMNAKQQPKRTSSMAGDFYQLAFPASDDEQDHKSEGDNSLNGNGTYLVNLAAENLCLQKKLNRQSDEIKEVRAQLRGYDYEHALSSDSAAVDSLHLEGLAKENAEHSALLEIYNVPEFCRMLICDLKPRLAHQLTPCLPAYLMLAGFRYQDHAKDEEGLTGLFSALHAQIKETVTKSNDLDVLILWMVNTCSLFNLLRQYSGEKNKEWPAGNTEKQNSHRMQNFSVEPIRNQLKLRIDDCYQKLMKSAIEPVLTPKIVPGILQHDSASPIMNPQKLTRQHSKDTTQMQSLDDLIEFLNLIHRKLKIFGADPVLIGQIFSQIAHWICALALNHLMFRKDLCSFEKAIQIKHNTNEVVNWLSGKGLKAYADHFEPLVQATHLLMSQKHESNLDDLCGEMTSRLTKKQIIAILQHYTPSDGFEEDEITFDFLRKIGDKLAERPGEDQLIVPGTYLTPFDSQPFVHSDFPLETLSLPACIRLNSVSRLL</sequence>
<dbReference type="PANTHER" id="PTHR16027">
    <property type="entry name" value="DILUTE DOMAIN-CONTAINING PROTEIN YPR089W"/>
    <property type="match status" value="1"/>
</dbReference>
<dbReference type="InterPro" id="IPR002710">
    <property type="entry name" value="Dilute_dom"/>
</dbReference>
<keyword evidence="1" id="KW-0175">Coiled coil</keyword>
<dbReference type="PROSITE" id="PS51126">
    <property type="entry name" value="DILUTE"/>
    <property type="match status" value="1"/>
</dbReference>